<reference evidence="3" key="3">
    <citation type="journal article" date="2002" name="Curr. Biol.">
        <title>The closest unicellular relatives of animals.</title>
        <authorList>
            <person name="Lang B.F."/>
            <person name="O'Kelly C."/>
            <person name="Nerad T."/>
            <person name="Gray M.W."/>
            <person name="Burger G."/>
        </authorList>
    </citation>
    <scope>NUCLEOTIDE SEQUENCE</scope>
    <source>
        <strain evidence="3">ATCC 50154</strain>
    </source>
</reference>
<dbReference type="AlphaFoldDB" id="Q8HIU0"/>
<dbReference type="Gene3D" id="3.10.28.10">
    <property type="entry name" value="Homing endonucleases"/>
    <property type="match status" value="2"/>
</dbReference>
<dbReference type="Pfam" id="PF00961">
    <property type="entry name" value="LAGLIDADG_1"/>
    <property type="match status" value="2"/>
</dbReference>
<dbReference type="InParanoid" id="Q8HIU0"/>
<keyword evidence="3" id="KW-0496">Mitochondrion</keyword>
<accession>Q8HIU0</accession>
<reference evidence="3" key="1">
    <citation type="journal article" date="2000" name="Trends Biochem. Sci.">
        <title>A novel motif for identifying rps3 homologs in fungal mitochondrial genomes.</title>
        <authorList>
            <person name="Bullerwell C.E."/>
            <person name="Burger G."/>
            <person name="Lang B.F."/>
        </authorList>
    </citation>
    <scope>NUCLEOTIDE SEQUENCE</scope>
    <source>
        <strain evidence="3">ATCC 50154</strain>
    </source>
</reference>
<proteinExistence type="predicted"/>
<dbReference type="PANTHER" id="PTHR37520">
    <property type="entry name" value="INTRON-ENCODED DNA ENDONUCLEASE AI2A-RELATED"/>
    <property type="match status" value="1"/>
</dbReference>
<dbReference type="InterPro" id="IPR004860">
    <property type="entry name" value="LAGLIDADG_dom"/>
</dbReference>
<dbReference type="GO" id="GO:0004519">
    <property type="term" value="F:endonuclease activity"/>
    <property type="evidence" value="ECO:0007669"/>
    <property type="project" value="InterPro"/>
</dbReference>
<evidence type="ECO:0000313" key="3">
    <source>
        <dbReference type="EMBL" id="AAN28344.1"/>
    </source>
</evidence>
<feature type="domain" description="Homing endonuclease LAGLIDADG" evidence="2">
    <location>
        <begin position="73"/>
        <end position="144"/>
    </location>
</feature>
<dbReference type="SUPFAM" id="SSF55608">
    <property type="entry name" value="Homing endonucleases"/>
    <property type="match status" value="2"/>
</dbReference>
<evidence type="ECO:0000256" key="1">
    <source>
        <dbReference type="SAM" id="MobiDB-lite"/>
    </source>
</evidence>
<feature type="domain" description="Homing endonuclease LAGLIDADG" evidence="2">
    <location>
        <begin position="178"/>
        <end position="271"/>
    </location>
</feature>
<name>Q8HIU0_MONBE</name>
<evidence type="ECO:0000259" key="2">
    <source>
        <dbReference type="Pfam" id="PF00961"/>
    </source>
</evidence>
<feature type="region of interest" description="Disordered" evidence="1">
    <location>
        <begin position="1"/>
        <end position="22"/>
    </location>
</feature>
<gene>
    <name evidence="3" type="primary">orf300</name>
</gene>
<geneLocation type="mitochondrion" evidence="3"/>
<dbReference type="PANTHER" id="PTHR37520:SF1">
    <property type="entry name" value="INTRON-ENCODED DNA ENDONUCLEASE AI2A-RELATED"/>
    <property type="match status" value="1"/>
</dbReference>
<protein>
    <submittedName>
        <fullName evidence="3">Orf300</fullName>
    </submittedName>
</protein>
<dbReference type="RefSeq" id="NP_696973.1">
    <property type="nucleotide sequence ID" value="NC_004309.1"/>
</dbReference>
<sequence length="300" mass="35180">MNKLINKNNNLENNNLENNNLENNNLENNEFNFTNFYTVLPQHKTIKIIDIDFLTWFIGFFEANGSFEKNGCVNITQKSSDVKLLYQIKTVLGMGKVFKKCSKNETMRWQTNNTNINIAVQIALLFNGNIVTSSKLNSFKIWCEHWMKNEQFKSLIGSDFIIQTKPHPQYISLNNGWLSGFIDGNGYWKISLSIVKNKRNPINNIKMCVFTQNDIEWINNVLTVLKLGRRDGHKNVKWTISKYEEMNQIIKYINSYPHKTMKSVAFTKFCKLRNKILNKKHYGVGYEQMKLLSLEINKFY</sequence>
<dbReference type="EMBL" id="AF538053">
    <property type="protein sequence ID" value="AAN28344.1"/>
    <property type="molecule type" value="Genomic_DNA"/>
</dbReference>
<reference evidence="3" key="2">
    <citation type="submission" date="2000-06" db="EMBL/GenBank/DDBJ databases">
        <authorList>
            <person name="Lang F.B."/>
            <person name="Bullerwell C."/>
        </authorList>
    </citation>
    <scope>NUCLEOTIDE SEQUENCE</scope>
    <source>
        <strain evidence="3">ATCC 50154</strain>
    </source>
</reference>
<dbReference type="GeneID" id="805269"/>
<organism evidence="3">
    <name type="scientific">Monosiga brevicollis</name>
    <name type="common">Choanoflagellate</name>
    <dbReference type="NCBI Taxonomy" id="81824"/>
    <lineage>
        <taxon>Eukaryota</taxon>
        <taxon>Choanoflagellata</taxon>
        <taxon>Craspedida</taxon>
        <taxon>Salpingoecidae</taxon>
        <taxon>Monosiga</taxon>
    </lineage>
</organism>
<dbReference type="InterPro" id="IPR027434">
    <property type="entry name" value="Homing_endonucl"/>
</dbReference>